<evidence type="ECO:0000313" key="1">
    <source>
        <dbReference type="EMBL" id="KAG5493907.1"/>
    </source>
</evidence>
<gene>
    <name evidence="1" type="ORF">JKF63_01739</name>
</gene>
<dbReference type="Proteomes" id="UP000674318">
    <property type="component" value="Unassembled WGS sequence"/>
</dbReference>
<reference evidence="1 2" key="1">
    <citation type="submission" date="2021-02" db="EMBL/GenBank/DDBJ databases">
        <title>Porcisia hertigi Genome sequencing and assembly.</title>
        <authorList>
            <person name="Almutairi H."/>
            <person name="Gatherer D."/>
        </authorList>
    </citation>
    <scope>NUCLEOTIDE SEQUENCE [LARGE SCALE GENOMIC DNA]</scope>
    <source>
        <strain evidence="1 2">C119</strain>
    </source>
</reference>
<proteinExistence type="predicted"/>
<dbReference type="OrthoDB" id="240175at2759"/>
<dbReference type="GeneID" id="94287862"/>
<accession>A0A836HWR7</accession>
<sequence>MWGFEEYAEGLSIFTEKYDAPLTGTTPEGGSAAPLPPPRHLYKQNRNNDLFNAQGKLLNTTEAQGATTWRTHHAFSGRCALVNLSAPADDAVSHPLNPSSWAEQAWTAYQNWSISFHLRSTATDEPHILLSVAPAYFPNLVSSTGERHEADAATLASLPCAPSAEEEVMYNKRILETPLIWEEPYALSVDCTPHGVFLWSDHWGIFGQKISERCLELHADNAGENETATMPFYDAALRLRWNANGAENPSSTDGVCVRGVTPTLTVELKKTSDNAADGATSTARVEKMKQEVWQHLIDLPLPLDYVALKAAFRPYVTLMEGGDSVELL</sequence>
<dbReference type="AlphaFoldDB" id="A0A836HWR7"/>
<keyword evidence="2" id="KW-1185">Reference proteome</keyword>
<dbReference type="EMBL" id="JAFJZO010000034">
    <property type="protein sequence ID" value="KAG5493907.1"/>
    <property type="molecule type" value="Genomic_DNA"/>
</dbReference>
<evidence type="ECO:0000313" key="2">
    <source>
        <dbReference type="Proteomes" id="UP000674318"/>
    </source>
</evidence>
<dbReference type="KEGG" id="phet:94287862"/>
<dbReference type="RefSeq" id="XP_067753942.1">
    <property type="nucleotide sequence ID" value="XM_067897785.1"/>
</dbReference>
<organism evidence="1 2">
    <name type="scientific">Porcisia hertigi</name>
    <dbReference type="NCBI Taxonomy" id="2761500"/>
    <lineage>
        <taxon>Eukaryota</taxon>
        <taxon>Discoba</taxon>
        <taxon>Euglenozoa</taxon>
        <taxon>Kinetoplastea</taxon>
        <taxon>Metakinetoplastina</taxon>
        <taxon>Trypanosomatida</taxon>
        <taxon>Trypanosomatidae</taxon>
        <taxon>Leishmaniinae</taxon>
        <taxon>Porcisia</taxon>
    </lineage>
</organism>
<name>A0A836HWR7_9TRYP</name>
<protein>
    <submittedName>
        <fullName evidence="1">Uncharacterized protein</fullName>
    </submittedName>
</protein>
<comment type="caution">
    <text evidence="1">The sequence shown here is derived from an EMBL/GenBank/DDBJ whole genome shotgun (WGS) entry which is preliminary data.</text>
</comment>